<comment type="caution">
    <text evidence="2">The sequence shown here is derived from an EMBL/GenBank/DDBJ whole genome shotgun (WGS) entry which is preliminary data.</text>
</comment>
<gene>
    <name evidence="2" type="ORF">POM88_013226</name>
</gene>
<dbReference type="EMBL" id="JAUIZM010000003">
    <property type="protein sequence ID" value="KAK1394170.1"/>
    <property type="molecule type" value="Genomic_DNA"/>
</dbReference>
<evidence type="ECO:0000313" key="3">
    <source>
        <dbReference type="Proteomes" id="UP001237642"/>
    </source>
</evidence>
<protein>
    <submittedName>
        <fullName evidence="2">Uncharacterized protein</fullName>
    </submittedName>
</protein>
<name>A0AAD8MXW9_9APIA</name>
<evidence type="ECO:0000313" key="2">
    <source>
        <dbReference type="EMBL" id="KAK1394170.1"/>
    </source>
</evidence>
<dbReference type="Proteomes" id="UP001237642">
    <property type="component" value="Unassembled WGS sequence"/>
</dbReference>
<evidence type="ECO:0000256" key="1">
    <source>
        <dbReference type="SAM" id="MobiDB-lite"/>
    </source>
</evidence>
<dbReference type="AlphaFoldDB" id="A0AAD8MXW9"/>
<keyword evidence="3" id="KW-1185">Reference proteome</keyword>
<sequence>MLTKEDTASSVVMLSKGGRKPQQTSLRMSTSGRPDTSMRSKAQIGEEGCAHCGNIKHTKDTYFKLHGYPDWWQDLKAKKKCESGYAALVNAENTPSLSIKLHLTLITQEDTSHAVANCPLVHTDSGYSHEEDYWSWY</sequence>
<organism evidence="2 3">
    <name type="scientific">Heracleum sosnowskyi</name>
    <dbReference type="NCBI Taxonomy" id="360622"/>
    <lineage>
        <taxon>Eukaryota</taxon>
        <taxon>Viridiplantae</taxon>
        <taxon>Streptophyta</taxon>
        <taxon>Embryophyta</taxon>
        <taxon>Tracheophyta</taxon>
        <taxon>Spermatophyta</taxon>
        <taxon>Magnoliopsida</taxon>
        <taxon>eudicotyledons</taxon>
        <taxon>Gunneridae</taxon>
        <taxon>Pentapetalae</taxon>
        <taxon>asterids</taxon>
        <taxon>campanulids</taxon>
        <taxon>Apiales</taxon>
        <taxon>Apiaceae</taxon>
        <taxon>Apioideae</taxon>
        <taxon>apioid superclade</taxon>
        <taxon>Tordylieae</taxon>
        <taxon>Tordyliinae</taxon>
        <taxon>Heracleum</taxon>
    </lineage>
</organism>
<feature type="compositionally biased region" description="Polar residues" evidence="1">
    <location>
        <begin position="21"/>
        <end position="40"/>
    </location>
</feature>
<proteinExistence type="predicted"/>
<reference evidence="2" key="1">
    <citation type="submission" date="2023-02" db="EMBL/GenBank/DDBJ databases">
        <title>Genome of toxic invasive species Heracleum sosnowskyi carries increased number of genes despite the absence of recent whole-genome duplications.</title>
        <authorList>
            <person name="Schelkunov M."/>
            <person name="Shtratnikova V."/>
            <person name="Makarenko M."/>
            <person name="Klepikova A."/>
            <person name="Omelchenko D."/>
            <person name="Novikova G."/>
            <person name="Obukhova E."/>
            <person name="Bogdanov V."/>
            <person name="Penin A."/>
            <person name="Logacheva M."/>
        </authorList>
    </citation>
    <scope>NUCLEOTIDE SEQUENCE</scope>
    <source>
        <strain evidence="2">Hsosn_3</strain>
        <tissue evidence="2">Leaf</tissue>
    </source>
</reference>
<reference evidence="2" key="2">
    <citation type="submission" date="2023-05" db="EMBL/GenBank/DDBJ databases">
        <authorList>
            <person name="Schelkunov M.I."/>
        </authorList>
    </citation>
    <scope>NUCLEOTIDE SEQUENCE</scope>
    <source>
        <strain evidence="2">Hsosn_3</strain>
        <tissue evidence="2">Leaf</tissue>
    </source>
</reference>
<accession>A0AAD8MXW9</accession>
<feature type="region of interest" description="Disordered" evidence="1">
    <location>
        <begin position="1"/>
        <end position="43"/>
    </location>
</feature>